<dbReference type="OrthoDB" id="86068at2157"/>
<reference evidence="3" key="1">
    <citation type="submission" date="2016-01" db="EMBL/GenBank/DDBJ databases">
        <authorList>
            <person name="Vorgias C.E."/>
        </authorList>
    </citation>
    <scope>NUCLEOTIDE SEQUENCE [LARGE SCALE GENOMIC DNA]</scope>
</reference>
<reference evidence="1 4" key="3">
    <citation type="submission" date="2016-04" db="EMBL/GenBank/DDBJ databases">
        <title>Complete genome sequence of Thermococcus chitonophagus type strain GC74.</title>
        <authorList>
            <person name="Oger P.M."/>
        </authorList>
    </citation>
    <scope>NUCLEOTIDE SEQUENCE [LARGE SCALE GENOMIC DNA]</scope>
    <source>
        <strain evidence="1 4">GC74</strain>
    </source>
</reference>
<evidence type="ECO:0000313" key="4">
    <source>
        <dbReference type="Proteomes" id="UP000250189"/>
    </source>
</evidence>
<dbReference type="AlphaFoldDB" id="A0A160VS09"/>
<accession>A0A160VS09</accession>
<keyword evidence="4" id="KW-1185">Reference proteome</keyword>
<name>A0A160VS09_9EURY</name>
<proteinExistence type="predicted"/>
<dbReference type="RefSeq" id="WP_068577311.1">
    <property type="nucleotide sequence ID" value="NZ_CP015193.1"/>
</dbReference>
<organism evidence="2 3">
    <name type="scientific">Thermococcus chitonophagus</name>
    <dbReference type="NCBI Taxonomy" id="54262"/>
    <lineage>
        <taxon>Archaea</taxon>
        <taxon>Methanobacteriati</taxon>
        <taxon>Methanobacteriota</taxon>
        <taxon>Thermococci</taxon>
        <taxon>Thermococcales</taxon>
        <taxon>Thermococcaceae</taxon>
        <taxon>Thermococcus</taxon>
    </lineage>
</organism>
<reference evidence="2" key="2">
    <citation type="submission" date="2016-01" db="EMBL/GenBank/DDBJ databases">
        <authorList>
            <person name="Oliw E.H."/>
        </authorList>
    </citation>
    <scope>NUCLEOTIDE SEQUENCE</scope>
    <source>
        <strain evidence="2">1</strain>
    </source>
</reference>
<sequence length="184" mass="21636">MGNYQLVFEWPRKRLPLRYRREWDLVRVRAREEKLLETLVKIFHESEENLEISIVKGKRNVGEARIKGGSIMVAFYGHSPYIPESVTIYLPAEKDISATTELPFVREGTVEGLRESRDGKKLEVAFRAEVRGAELESKFKGEKPEIRLRFTELCHGEWEELCLHEVEIRGRKEKVTIQMKEHRL</sequence>
<dbReference type="Proteomes" id="UP000093069">
    <property type="component" value="Chromosome I"/>
</dbReference>
<evidence type="ECO:0000313" key="2">
    <source>
        <dbReference type="EMBL" id="CUX77767.1"/>
    </source>
</evidence>
<dbReference type="Proteomes" id="UP000250189">
    <property type="component" value="Chromosome"/>
</dbReference>
<dbReference type="EMBL" id="CP015193">
    <property type="protein sequence ID" value="ASJ17158.1"/>
    <property type="molecule type" value="Genomic_DNA"/>
</dbReference>
<gene>
    <name evidence="1" type="ORF">A3L04_08785</name>
    <name evidence="2" type="ORF">CHITON_0988</name>
</gene>
<dbReference type="GeneID" id="33322672"/>
<protein>
    <submittedName>
        <fullName evidence="2">Uncharacterized protein</fullName>
    </submittedName>
</protein>
<evidence type="ECO:0000313" key="3">
    <source>
        <dbReference type="Proteomes" id="UP000093069"/>
    </source>
</evidence>
<evidence type="ECO:0000313" key="1">
    <source>
        <dbReference type="EMBL" id="ASJ17158.1"/>
    </source>
</evidence>
<dbReference type="KEGG" id="tch:CHITON_0988"/>
<dbReference type="EMBL" id="LN999010">
    <property type="protein sequence ID" value="CUX77767.1"/>
    <property type="molecule type" value="Genomic_DNA"/>
</dbReference>